<sequence length="83" mass="9951">MSKSKASFFLSHDQRFFVKTQTRHEVQVLLTQLCGYMQYLVQYPHSLLAWLLGIYSLRVANRAKRYFIVMENIFYPVSRISER</sequence>
<dbReference type="PROSITE" id="PS51455">
    <property type="entry name" value="PIPK"/>
    <property type="match status" value="1"/>
</dbReference>
<evidence type="ECO:0000256" key="3">
    <source>
        <dbReference type="PROSITE-ProRule" id="PRU00781"/>
    </source>
</evidence>
<protein>
    <submittedName>
        <fullName evidence="6">Phosphatidylinositol 4-phosphate 5-kinase-like protein 1 isoform X3</fullName>
    </submittedName>
</protein>
<dbReference type="Proteomes" id="UP000886700">
    <property type="component" value="Unplaced"/>
</dbReference>
<name>A0ABM2X5W7_MESAU</name>
<proteinExistence type="predicted"/>
<keyword evidence="3" id="KW-0547">Nucleotide-binding</keyword>
<gene>
    <name evidence="6" type="primary">LOC121138173</name>
</gene>
<dbReference type="InterPro" id="IPR023610">
    <property type="entry name" value="PInositol-4/5-P-5/4-kinase"/>
</dbReference>
<dbReference type="SUPFAM" id="SSF56104">
    <property type="entry name" value="SAICAR synthase-like"/>
    <property type="match status" value="1"/>
</dbReference>
<feature type="domain" description="PIPK" evidence="4">
    <location>
        <begin position="1"/>
        <end position="83"/>
    </location>
</feature>
<organism evidence="5 6">
    <name type="scientific">Mesocricetus auratus</name>
    <name type="common">Golden hamster</name>
    <dbReference type="NCBI Taxonomy" id="10036"/>
    <lineage>
        <taxon>Eukaryota</taxon>
        <taxon>Metazoa</taxon>
        <taxon>Chordata</taxon>
        <taxon>Craniata</taxon>
        <taxon>Vertebrata</taxon>
        <taxon>Euteleostomi</taxon>
        <taxon>Mammalia</taxon>
        <taxon>Eutheria</taxon>
        <taxon>Euarchontoglires</taxon>
        <taxon>Glires</taxon>
        <taxon>Rodentia</taxon>
        <taxon>Myomorpha</taxon>
        <taxon>Muroidea</taxon>
        <taxon>Cricetidae</taxon>
        <taxon>Cricetinae</taxon>
        <taxon>Mesocricetus</taxon>
    </lineage>
</organism>
<dbReference type="RefSeq" id="XP_040596903.1">
    <property type="nucleotide sequence ID" value="XM_040740969.1"/>
</dbReference>
<dbReference type="GeneID" id="121138173"/>
<dbReference type="PANTHER" id="PTHR23086">
    <property type="entry name" value="PHOSPHATIDYLINOSITOL-4-PHOSPHATE 5-KINASE"/>
    <property type="match status" value="1"/>
</dbReference>
<keyword evidence="3" id="KW-0808">Transferase</keyword>
<dbReference type="InterPro" id="IPR027484">
    <property type="entry name" value="PInositol-4-P-5-kinase_N"/>
</dbReference>
<dbReference type="InterPro" id="IPR002498">
    <property type="entry name" value="PInositol-4-P-4/5-kinase_core"/>
</dbReference>
<dbReference type="Pfam" id="PF01504">
    <property type="entry name" value="PIP5K"/>
    <property type="match status" value="1"/>
</dbReference>
<keyword evidence="5" id="KW-1185">Reference proteome</keyword>
<dbReference type="Gene3D" id="3.30.800.10">
    <property type="entry name" value="Phosphatidylinositol Phosphate Kinase II Beta"/>
    <property type="match status" value="1"/>
</dbReference>
<reference evidence="6" key="1">
    <citation type="submission" date="2025-08" db="UniProtKB">
        <authorList>
            <consortium name="RefSeq"/>
        </authorList>
    </citation>
    <scope>IDENTIFICATION</scope>
    <source>
        <tissue evidence="6">Liver</tissue>
    </source>
</reference>
<evidence type="ECO:0000313" key="5">
    <source>
        <dbReference type="Proteomes" id="UP000886700"/>
    </source>
</evidence>
<accession>A0ABM2X5W7</accession>
<keyword evidence="1 3" id="KW-0418">Kinase</keyword>
<evidence type="ECO:0000259" key="4">
    <source>
        <dbReference type="PROSITE" id="PS51455"/>
    </source>
</evidence>
<dbReference type="PANTHER" id="PTHR23086:SF46">
    <property type="entry name" value="PHOSPHATIDYLINOSITOL 4-PHOSPHATE 5-KINASE-LIKE PROTEIN 1"/>
    <property type="match status" value="1"/>
</dbReference>
<keyword evidence="2 3" id="KW-0067">ATP-binding</keyword>
<evidence type="ECO:0000256" key="2">
    <source>
        <dbReference type="ARBA" id="ARBA00022840"/>
    </source>
</evidence>
<evidence type="ECO:0000256" key="1">
    <source>
        <dbReference type="ARBA" id="ARBA00022777"/>
    </source>
</evidence>
<evidence type="ECO:0000313" key="6">
    <source>
        <dbReference type="RefSeq" id="XP_040596903.1"/>
    </source>
</evidence>